<dbReference type="GeneID" id="26643308"/>
<organism evidence="1 2">
    <name type="scientific">Microcystis phage MaMV-DC</name>
    <dbReference type="NCBI Taxonomy" id="1357715"/>
    <lineage>
        <taxon>Viruses</taxon>
        <taxon>Duplodnaviria</taxon>
        <taxon>Heunggongvirae</taxon>
        <taxon>Uroviricota</taxon>
        <taxon>Caudoviricetes</taxon>
        <taxon>Fukuivirus</taxon>
        <taxon>Fukuivirus MVDC</taxon>
    </lineage>
</organism>
<dbReference type="EMBL" id="KF356199">
    <property type="protein sequence ID" value="AGR48695.1"/>
    <property type="molecule type" value="Genomic_DNA"/>
</dbReference>
<keyword evidence="2" id="KW-1185">Reference proteome</keyword>
<evidence type="ECO:0000313" key="2">
    <source>
        <dbReference type="Proteomes" id="UP000028567"/>
    </source>
</evidence>
<proteinExistence type="predicted"/>
<sequence length="113" mass="13131">MSANLSMLISLNLEYLMKEYPDKPFHVYLCQMDAALCERVIEDEPPPSLLESLPDIFMEINDLLSPNFIDKDVRFFDNVKIEKVLGAQPNSIIQFCEGRLAYYQERNVLLIKD</sequence>
<reference evidence="1 2" key="1">
    <citation type="submission" date="2013-07" db="EMBL/GenBank/DDBJ databases">
        <title>Sequencing and analysis of the complete genome of Microcystis aeruginosa phage MaMV-DC.</title>
        <authorList>
            <person name="Ou T."/>
            <person name="Li S.H."/>
            <person name="Zhang Q.Y."/>
        </authorList>
    </citation>
    <scope>NUCLEOTIDE SEQUENCE [LARGE SCALE GENOMIC DNA]</scope>
</reference>
<dbReference type="RefSeq" id="YP_009217814.1">
    <property type="nucleotide sequence ID" value="NC_029002.1"/>
</dbReference>
<dbReference type="Proteomes" id="UP000028567">
    <property type="component" value="Segment"/>
</dbReference>
<accession>A0A075BUZ7</accession>
<evidence type="ECO:0000313" key="1">
    <source>
        <dbReference type="EMBL" id="AGR48695.1"/>
    </source>
</evidence>
<gene>
    <name evidence="1" type="ORF">MaMVDC_130</name>
</gene>
<name>A0A075BUZ7_9CAUD</name>
<protein>
    <submittedName>
        <fullName evidence="1">Uncharacterized protein</fullName>
    </submittedName>
</protein>
<dbReference type="KEGG" id="vg:26643308"/>